<comment type="caution">
    <text evidence="2">The sequence shown here is derived from an EMBL/GenBank/DDBJ whole genome shotgun (WGS) entry which is preliminary data.</text>
</comment>
<organism evidence="2 3">
    <name type="scientific">Methyloceanibacter marginalis</name>
    <dbReference type="NCBI Taxonomy" id="1774971"/>
    <lineage>
        <taxon>Bacteria</taxon>
        <taxon>Pseudomonadati</taxon>
        <taxon>Pseudomonadota</taxon>
        <taxon>Alphaproteobacteria</taxon>
        <taxon>Hyphomicrobiales</taxon>
        <taxon>Hyphomicrobiaceae</taxon>
        <taxon>Methyloceanibacter</taxon>
    </lineage>
</organism>
<keyword evidence="3" id="KW-1185">Reference proteome</keyword>
<gene>
    <name evidence="2" type="ORF">AUC71_15255</name>
</gene>
<dbReference type="EMBL" id="LPWD01000304">
    <property type="protein sequence ID" value="ODS02457.1"/>
    <property type="molecule type" value="Genomic_DNA"/>
</dbReference>
<sequence length="68" mass="7519">MGRKAAKIKKEEARVSARKGLAKHTSEADEPAARLPKPFAGWFASRGWRPRSHQLALLYTVAEGATRC</sequence>
<evidence type="ECO:0000256" key="1">
    <source>
        <dbReference type="SAM" id="MobiDB-lite"/>
    </source>
</evidence>
<dbReference type="AlphaFoldDB" id="A0A1E3WBJ9"/>
<proteinExistence type="predicted"/>
<evidence type="ECO:0000313" key="2">
    <source>
        <dbReference type="EMBL" id="ODS02457.1"/>
    </source>
</evidence>
<accession>A0A1E3WBJ9</accession>
<reference evidence="2 3" key="1">
    <citation type="journal article" date="2016" name="Environ. Microbiol.">
        <title>New Methyloceanibacter diversity from North Sea sediments includes methanotroph containing solely the soluble methane monooxygenase.</title>
        <authorList>
            <person name="Vekeman B."/>
            <person name="Kerckhof F.M."/>
            <person name="Cremers G."/>
            <person name="de Vos P."/>
            <person name="Vandamme P."/>
            <person name="Boon N."/>
            <person name="Op den Camp H.J."/>
            <person name="Heylen K."/>
        </authorList>
    </citation>
    <scope>NUCLEOTIDE SEQUENCE [LARGE SCALE GENOMIC DNA]</scope>
    <source>
        <strain evidence="2 3">R-67177</strain>
    </source>
</reference>
<protein>
    <submittedName>
        <fullName evidence="2">Uncharacterized protein</fullName>
    </submittedName>
</protein>
<name>A0A1E3WBJ9_9HYPH</name>
<dbReference type="Proteomes" id="UP000095042">
    <property type="component" value="Unassembled WGS sequence"/>
</dbReference>
<feature type="region of interest" description="Disordered" evidence="1">
    <location>
        <begin position="1"/>
        <end position="32"/>
    </location>
</feature>
<evidence type="ECO:0000313" key="3">
    <source>
        <dbReference type="Proteomes" id="UP000095042"/>
    </source>
</evidence>